<dbReference type="GO" id="GO:0008270">
    <property type="term" value="F:zinc ion binding"/>
    <property type="evidence" value="ECO:0007669"/>
    <property type="project" value="InterPro"/>
</dbReference>
<comment type="similarity">
    <text evidence="5">Belongs to the zinc-containing alcohol dehydrogenase family.</text>
</comment>
<evidence type="ECO:0000256" key="4">
    <source>
        <dbReference type="ARBA" id="ARBA00023002"/>
    </source>
</evidence>
<dbReference type="STRING" id="101127.A0A1X2GXU0"/>
<evidence type="ECO:0000256" key="2">
    <source>
        <dbReference type="ARBA" id="ARBA00022723"/>
    </source>
</evidence>
<evidence type="ECO:0000256" key="5">
    <source>
        <dbReference type="RuleBase" id="RU361277"/>
    </source>
</evidence>
<dbReference type="PROSITE" id="PS00059">
    <property type="entry name" value="ADH_ZINC"/>
    <property type="match status" value="1"/>
</dbReference>
<proteinExistence type="inferred from homology"/>
<dbReference type="InterPro" id="IPR020843">
    <property type="entry name" value="ER"/>
</dbReference>
<evidence type="ECO:0000259" key="6">
    <source>
        <dbReference type="SMART" id="SM00829"/>
    </source>
</evidence>
<comment type="cofactor">
    <cofactor evidence="1 5">
        <name>Zn(2+)</name>
        <dbReference type="ChEBI" id="CHEBI:29105"/>
    </cofactor>
</comment>
<reference evidence="7 8" key="1">
    <citation type="submission" date="2016-07" db="EMBL/GenBank/DDBJ databases">
        <title>Pervasive Adenine N6-methylation of Active Genes in Fungi.</title>
        <authorList>
            <consortium name="DOE Joint Genome Institute"/>
            <person name="Mondo S.J."/>
            <person name="Dannebaum R.O."/>
            <person name="Kuo R.C."/>
            <person name="Labutti K."/>
            <person name="Haridas S."/>
            <person name="Kuo A."/>
            <person name="Salamov A."/>
            <person name="Ahrendt S.R."/>
            <person name="Lipzen A."/>
            <person name="Sullivan W."/>
            <person name="Andreopoulos W.B."/>
            <person name="Clum A."/>
            <person name="Lindquist E."/>
            <person name="Daum C."/>
            <person name="Ramamoorthy G.K."/>
            <person name="Gryganskyi A."/>
            <person name="Culley D."/>
            <person name="Magnuson J.K."/>
            <person name="James T.Y."/>
            <person name="O'Malley M.A."/>
            <person name="Stajich J.E."/>
            <person name="Spatafora J.W."/>
            <person name="Visel A."/>
            <person name="Grigoriev I.V."/>
        </authorList>
    </citation>
    <scope>NUCLEOTIDE SEQUENCE [LARGE SCALE GENOMIC DNA]</scope>
    <source>
        <strain evidence="7 8">NRRL 3301</strain>
    </source>
</reference>
<dbReference type="OrthoDB" id="1560166at2759"/>
<feature type="domain" description="Enoyl reductase (ER)" evidence="6">
    <location>
        <begin position="13"/>
        <end position="334"/>
    </location>
</feature>
<dbReference type="SUPFAM" id="SSF50129">
    <property type="entry name" value="GroES-like"/>
    <property type="match status" value="1"/>
</dbReference>
<dbReference type="CDD" id="cd05283">
    <property type="entry name" value="CAD1"/>
    <property type="match status" value="1"/>
</dbReference>
<dbReference type="EMBL" id="MCGT01000001">
    <property type="protein sequence ID" value="ORX62832.1"/>
    <property type="molecule type" value="Genomic_DNA"/>
</dbReference>
<accession>A0A1X2GXU0</accession>
<evidence type="ECO:0000256" key="3">
    <source>
        <dbReference type="ARBA" id="ARBA00022833"/>
    </source>
</evidence>
<dbReference type="InterPro" id="IPR011032">
    <property type="entry name" value="GroES-like_sf"/>
</dbReference>
<dbReference type="InterPro" id="IPR047109">
    <property type="entry name" value="CAD-like"/>
</dbReference>
<dbReference type="InterPro" id="IPR013154">
    <property type="entry name" value="ADH-like_N"/>
</dbReference>
<organism evidence="7 8">
    <name type="scientific">Hesseltinella vesiculosa</name>
    <dbReference type="NCBI Taxonomy" id="101127"/>
    <lineage>
        <taxon>Eukaryota</taxon>
        <taxon>Fungi</taxon>
        <taxon>Fungi incertae sedis</taxon>
        <taxon>Mucoromycota</taxon>
        <taxon>Mucoromycotina</taxon>
        <taxon>Mucoromycetes</taxon>
        <taxon>Mucorales</taxon>
        <taxon>Cunninghamellaceae</taxon>
        <taxon>Hesseltinella</taxon>
    </lineage>
</organism>
<dbReference type="InterPro" id="IPR013149">
    <property type="entry name" value="ADH-like_C"/>
</dbReference>
<dbReference type="AlphaFoldDB" id="A0A1X2GXU0"/>
<dbReference type="InterPro" id="IPR036291">
    <property type="entry name" value="NAD(P)-bd_dom_sf"/>
</dbReference>
<dbReference type="GO" id="GO:0016616">
    <property type="term" value="F:oxidoreductase activity, acting on the CH-OH group of donors, NAD or NADP as acceptor"/>
    <property type="evidence" value="ECO:0007669"/>
    <property type="project" value="InterPro"/>
</dbReference>
<dbReference type="PANTHER" id="PTHR42683">
    <property type="entry name" value="ALDEHYDE REDUCTASE"/>
    <property type="match status" value="1"/>
</dbReference>
<keyword evidence="8" id="KW-1185">Reference proteome</keyword>
<evidence type="ECO:0000313" key="7">
    <source>
        <dbReference type="EMBL" id="ORX62832.1"/>
    </source>
</evidence>
<comment type="caution">
    <text evidence="7">The sequence shown here is derived from an EMBL/GenBank/DDBJ whole genome shotgun (WGS) entry which is preliminary data.</text>
</comment>
<dbReference type="InterPro" id="IPR002328">
    <property type="entry name" value="ADH_Zn_CS"/>
</dbReference>
<evidence type="ECO:0000313" key="8">
    <source>
        <dbReference type="Proteomes" id="UP000242146"/>
    </source>
</evidence>
<dbReference type="SMART" id="SM00829">
    <property type="entry name" value="PKS_ER"/>
    <property type="match status" value="1"/>
</dbReference>
<evidence type="ECO:0000256" key="1">
    <source>
        <dbReference type="ARBA" id="ARBA00001947"/>
    </source>
</evidence>
<dbReference type="Gene3D" id="3.40.50.720">
    <property type="entry name" value="NAD(P)-binding Rossmann-like Domain"/>
    <property type="match status" value="1"/>
</dbReference>
<dbReference type="FunFam" id="3.40.50.720:FF:000022">
    <property type="entry name" value="Cinnamyl alcohol dehydrogenase"/>
    <property type="match status" value="1"/>
</dbReference>
<protein>
    <submittedName>
        <fullName evidence="7">GroES-like protein</fullName>
    </submittedName>
</protein>
<keyword evidence="3 5" id="KW-0862">Zinc</keyword>
<gene>
    <name evidence="7" type="ORF">DM01DRAFT_1330957</name>
</gene>
<dbReference type="Pfam" id="PF00107">
    <property type="entry name" value="ADH_zinc_N"/>
    <property type="match status" value="1"/>
</dbReference>
<sequence>MAPIVITSFVTTGEPGKFKEAKREVDGLKPHEILIKIRASAICHTDCYYMGAPDLCLGHEPVGDVTQVGSDVGNFKVGDRAGFSYVKSACCMCSECIAGRDNYCPDRVMFPGDGNNNGFADQAVVDSRFAYHIPDAMSYVDAGPIMCAGATVFNSLFSTATSPTHRVAVVGVGGLGHLALQFAKKWGTEVVAISTSDSKKEEATSFGANEFLNSRKFDDAAFLSSVEKFDLIINTTSADLPYDQYMSLLKPLGKFLVVGVPTKPMQVEGLPLILNGSAMQGSQTGGRVSLNETLKFAARHNIRPQIEILPFTLDGLEQGIQRVLDNKARYRVVLTNEV</sequence>
<dbReference type="Gene3D" id="3.90.180.10">
    <property type="entry name" value="Medium-chain alcohol dehydrogenases, catalytic domain"/>
    <property type="match status" value="1"/>
</dbReference>
<keyword evidence="2 5" id="KW-0479">Metal-binding</keyword>
<dbReference type="Proteomes" id="UP000242146">
    <property type="component" value="Unassembled WGS sequence"/>
</dbReference>
<name>A0A1X2GXU0_9FUNG</name>
<keyword evidence="4" id="KW-0560">Oxidoreductase</keyword>
<dbReference type="Pfam" id="PF08240">
    <property type="entry name" value="ADH_N"/>
    <property type="match status" value="1"/>
</dbReference>
<dbReference type="SUPFAM" id="SSF51735">
    <property type="entry name" value="NAD(P)-binding Rossmann-fold domains"/>
    <property type="match status" value="1"/>
</dbReference>